<dbReference type="GO" id="GO:0044732">
    <property type="term" value="C:mitotic spindle pole body"/>
    <property type="evidence" value="ECO:0007669"/>
    <property type="project" value="TreeGrafter"/>
</dbReference>
<dbReference type="AlphaFoldDB" id="A0A9P8TQJ2"/>
<comment type="caution">
    <text evidence="18">The sequence shown here is derived from an EMBL/GenBank/DDBJ whole genome shotgun (WGS) entry which is preliminary data.</text>
</comment>
<dbReference type="Proteomes" id="UP000774326">
    <property type="component" value="Unassembled WGS sequence"/>
</dbReference>
<evidence type="ECO:0000256" key="10">
    <source>
        <dbReference type="ARBA" id="ARBA00022776"/>
    </source>
</evidence>
<evidence type="ECO:0000256" key="14">
    <source>
        <dbReference type="ARBA" id="ARBA00023306"/>
    </source>
</evidence>
<dbReference type="GO" id="GO:0051010">
    <property type="term" value="F:microtubule plus-end binding"/>
    <property type="evidence" value="ECO:0007669"/>
    <property type="project" value="TreeGrafter"/>
</dbReference>
<evidence type="ECO:0000256" key="6">
    <source>
        <dbReference type="ARBA" id="ARBA00022454"/>
    </source>
</evidence>
<evidence type="ECO:0000256" key="5">
    <source>
        <dbReference type="ARBA" id="ARBA00020261"/>
    </source>
</evidence>
<sequence>MTGPPEPHTPIVTYFEKQRDLLIAEIARSVETSIAHTNTLNRSLKANIAVGKEFEAVAEQWKGFYDNVSHLAQVRELQGKLRADDQTTLDESQRTDDLKSDPSHPQ</sequence>
<dbReference type="PANTHER" id="PTHR28025:SF1">
    <property type="entry name" value="DASH COMPLEX SUBUNIT DAD1"/>
    <property type="match status" value="1"/>
</dbReference>
<proteinExistence type="inferred from homology"/>
<keyword evidence="10" id="KW-0498">Mitosis</keyword>
<evidence type="ECO:0000256" key="12">
    <source>
        <dbReference type="ARBA" id="ARBA00023212"/>
    </source>
</evidence>
<comment type="subcellular location">
    <subcellularLocation>
        <location evidence="3">Chromosome</location>
        <location evidence="3">Centromere</location>
        <location evidence="3">Kinetochore</location>
    </subcellularLocation>
    <subcellularLocation>
        <location evidence="2">Cytoplasm</location>
        <location evidence="2">Cytoskeleton</location>
        <location evidence="2">Spindle</location>
    </subcellularLocation>
    <subcellularLocation>
        <location evidence="1">Nucleus</location>
    </subcellularLocation>
</comment>
<protein>
    <recommendedName>
        <fullName evidence="5">DASH complex subunit DAD1</fullName>
    </recommendedName>
    <alternativeName>
        <fullName evidence="16">Outer kinetochore protein DAD1</fullName>
    </alternativeName>
</protein>
<keyword evidence="8" id="KW-0132">Cell division</keyword>
<evidence type="ECO:0000256" key="13">
    <source>
        <dbReference type="ARBA" id="ARBA00023242"/>
    </source>
</evidence>
<organism evidence="18 19">
    <name type="scientific">Wickerhamomyces pijperi</name>
    <name type="common">Yeast</name>
    <name type="synonym">Pichia pijperi</name>
    <dbReference type="NCBI Taxonomy" id="599730"/>
    <lineage>
        <taxon>Eukaryota</taxon>
        <taxon>Fungi</taxon>
        <taxon>Dikarya</taxon>
        <taxon>Ascomycota</taxon>
        <taxon>Saccharomycotina</taxon>
        <taxon>Saccharomycetes</taxon>
        <taxon>Phaffomycetales</taxon>
        <taxon>Wickerhamomycetaceae</taxon>
        <taxon>Wickerhamomyces</taxon>
    </lineage>
</organism>
<evidence type="ECO:0000256" key="7">
    <source>
        <dbReference type="ARBA" id="ARBA00022490"/>
    </source>
</evidence>
<evidence type="ECO:0000256" key="11">
    <source>
        <dbReference type="ARBA" id="ARBA00022838"/>
    </source>
</evidence>
<keyword evidence="7" id="KW-0963">Cytoplasm</keyword>
<keyword evidence="13" id="KW-0539">Nucleus</keyword>
<evidence type="ECO:0000256" key="3">
    <source>
        <dbReference type="ARBA" id="ARBA00004629"/>
    </source>
</evidence>
<dbReference type="GO" id="GO:0005876">
    <property type="term" value="C:spindle microtubule"/>
    <property type="evidence" value="ECO:0007669"/>
    <property type="project" value="TreeGrafter"/>
</dbReference>
<dbReference type="GO" id="GO:0072686">
    <property type="term" value="C:mitotic spindle"/>
    <property type="evidence" value="ECO:0007669"/>
    <property type="project" value="InterPro"/>
</dbReference>
<evidence type="ECO:0000256" key="4">
    <source>
        <dbReference type="ARBA" id="ARBA00010146"/>
    </source>
</evidence>
<evidence type="ECO:0000256" key="8">
    <source>
        <dbReference type="ARBA" id="ARBA00022618"/>
    </source>
</evidence>
<keyword evidence="14" id="KW-0131">Cell cycle</keyword>
<keyword evidence="19" id="KW-1185">Reference proteome</keyword>
<keyword evidence="11" id="KW-0995">Kinetochore</keyword>
<keyword evidence="6" id="KW-0158">Chromosome</keyword>
<evidence type="ECO:0000256" key="17">
    <source>
        <dbReference type="SAM" id="MobiDB-lite"/>
    </source>
</evidence>
<dbReference type="EMBL" id="JAEUBG010000864">
    <property type="protein sequence ID" value="KAH3687319.1"/>
    <property type="molecule type" value="Genomic_DNA"/>
</dbReference>
<evidence type="ECO:0000313" key="18">
    <source>
        <dbReference type="EMBL" id="KAH3687319.1"/>
    </source>
</evidence>
<name>A0A9P8TQJ2_WICPI</name>
<keyword evidence="9" id="KW-0493">Microtubule</keyword>
<evidence type="ECO:0000256" key="1">
    <source>
        <dbReference type="ARBA" id="ARBA00004123"/>
    </source>
</evidence>
<evidence type="ECO:0000313" key="19">
    <source>
        <dbReference type="Proteomes" id="UP000774326"/>
    </source>
</evidence>
<dbReference type="InterPro" id="IPR013958">
    <property type="entry name" value="DASH_Dad1"/>
</dbReference>
<dbReference type="Pfam" id="PF08649">
    <property type="entry name" value="DASH_Dad1"/>
    <property type="match status" value="1"/>
</dbReference>
<reference evidence="18" key="1">
    <citation type="journal article" date="2021" name="Open Biol.">
        <title>Shared evolutionary footprints suggest mitochondrial oxidative damage underlies multiple complex I losses in fungi.</title>
        <authorList>
            <person name="Schikora-Tamarit M.A."/>
            <person name="Marcet-Houben M."/>
            <person name="Nosek J."/>
            <person name="Gabaldon T."/>
        </authorList>
    </citation>
    <scope>NUCLEOTIDE SEQUENCE</scope>
    <source>
        <strain evidence="18">CBS2887</strain>
    </source>
</reference>
<gene>
    <name evidence="18" type="ORF">WICPIJ_001702</name>
</gene>
<evidence type="ECO:0000256" key="9">
    <source>
        <dbReference type="ARBA" id="ARBA00022701"/>
    </source>
</evidence>
<evidence type="ECO:0000256" key="15">
    <source>
        <dbReference type="ARBA" id="ARBA00023328"/>
    </source>
</evidence>
<keyword evidence="12" id="KW-0206">Cytoskeleton</keyword>
<evidence type="ECO:0000256" key="16">
    <source>
        <dbReference type="ARBA" id="ARBA00030566"/>
    </source>
</evidence>
<feature type="region of interest" description="Disordered" evidence="17">
    <location>
        <begin position="79"/>
        <end position="106"/>
    </location>
</feature>
<dbReference type="PANTHER" id="PTHR28025">
    <property type="entry name" value="DASH COMPLEX SUBUNIT DAD1"/>
    <property type="match status" value="1"/>
</dbReference>
<evidence type="ECO:0000256" key="2">
    <source>
        <dbReference type="ARBA" id="ARBA00004186"/>
    </source>
</evidence>
<dbReference type="OrthoDB" id="5566853at2759"/>
<accession>A0A9P8TQJ2</accession>
<keyword evidence="15" id="KW-0137">Centromere</keyword>
<reference evidence="18" key="2">
    <citation type="submission" date="2021-01" db="EMBL/GenBank/DDBJ databases">
        <authorList>
            <person name="Schikora-Tamarit M.A."/>
        </authorList>
    </citation>
    <scope>NUCLEOTIDE SEQUENCE</scope>
    <source>
        <strain evidence="18">CBS2887</strain>
    </source>
</reference>
<dbReference type="GO" id="GO:0042729">
    <property type="term" value="C:DASH complex"/>
    <property type="evidence" value="ECO:0007669"/>
    <property type="project" value="InterPro"/>
</dbReference>
<dbReference type="GO" id="GO:0051301">
    <property type="term" value="P:cell division"/>
    <property type="evidence" value="ECO:0007669"/>
    <property type="project" value="UniProtKB-KW"/>
</dbReference>
<comment type="similarity">
    <text evidence="4">Belongs to the DASH complex DAD1 family.</text>
</comment>